<proteinExistence type="predicted"/>
<evidence type="ECO:0000313" key="1">
    <source>
        <dbReference type="EMBL" id="KKN12283.1"/>
    </source>
</evidence>
<sequence>MVLEECGFWDDAVEGTREIFDKFLSKPVLTPTPQQIITAYFSVRVIRRTVALDSLMEVYLYNEALPLIRCAYEDWITLAYVLVQDSKARCEKFQQDISKMDAQVFEGYKKLTNPTT</sequence>
<organism evidence="1">
    <name type="scientific">marine sediment metagenome</name>
    <dbReference type="NCBI Taxonomy" id="412755"/>
    <lineage>
        <taxon>unclassified sequences</taxon>
        <taxon>metagenomes</taxon>
        <taxon>ecological metagenomes</taxon>
    </lineage>
</organism>
<feature type="non-terminal residue" evidence="1">
    <location>
        <position position="116"/>
    </location>
</feature>
<dbReference type="AlphaFoldDB" id="A0A0F9R4D3"/>
<dbReference type="InterPro" id="IPR043733">
    <property type="entry name" value="DUF5677"/>
</dbReference>
<gene>
    <name evidence="1" type="ORF">LCGC14_1018120</name>
</gene>
<dbReference type="Pfam" id="PF18928">
    <property type="entry name" value="DUF5677"/>
    <property type="match status" value="1"/>
</dbReference>
<reference evidence="1" key="1">
    <citation type="journal article" date="2015" name="Nature">
        <title>Complex archaea that bridge the gap between prokaryotes and eukaryotes.</title>
        <authorList>
            <person name="Spang A."/>
            <person name="Saw J.H."/>
            <person name="Jorgensen S.L."/>
            <person name="Zaremba-Niedzwiedzka K."/>
            <person name="Martijn J."/>
            <person name="Lind A.E."/>
            <person name="van Eijk R."/>
            <person name="Schleper C."/>
            <person name="Guy L."/>
            <person name="Ettema T.J."/>
        </authorList>
    </citation>
    <scope>NUCLEOTIDE SEQUENCE</scope>
</reference>
<comment type="caution">
    <text evidence="1">The sequence shown here is derived from an EMBL/GenBank/DDBJ whole genome shotgun (WGS) entry which is preliminary data.</text>
</comment>
<accession>A0A0F9R4D3</accession>
<name>A0A0F9R4D3_9ZZZZ</name>
<protein>
    <submittedName>
        <fullName evidence="1">Uncharacterized protein</fullName>
    </submittedName>
</protein>
<dbReference type="EMBL" id="LAZR01004049">
    <property type="protein sequence ID" value="KKN12283.1"/>
    <property type="molecule type" value="Genomic_DNA"/>
</dbReference>